<name>A0A0A8YEU4_ARUDO</name>
<reference evidence="1" key="1">
    <citation type="submission" date="2014-09" db="EMBL/GenBank/DDBJ databases">
        <authorList>
            <person name="Magalhaes I.L.F."/>
            <person name="Oliveira U."/>
            <person name="Santos F.R."/>
            <person name="Vidigal T.H.D.A."/>
            <person name="Brescovit A.D."/>
            <person name="Santos A.J."/>
        </authorList>
    </citation>
    <scope>NUCLEOTIDE SEQUENCE</scope>
    <source>
        <tissue evidence="1">Shoot tissue taken approximately 20 cm above the soil surface</tissue>
    </source>
</reference>
<accession>A0A0A8YEU4</accession>
<protein>
    <submittedName>
        <fullName evidence="1">Uncharacterized protein</fullName>
    </submittedName>
</protein>
<dbReference type="AlphaFoldDB" id="A0A0A8YEU4"/>
<organism evidence="1">
    <name type="scientific">Arundo donax</name>
    <name type="common">Giant reed</name>
    <name type="synonym">Donax arundinaceus</name>
    <dbReference type="NCBI Taxonomy" id="35708"/>
    <lineage>
        <taxon>Eukaryota</taxon>
        <taxon>Viridiplantae</taxon>
        <taxon>Streptophyta</taxon>
        <taxon>Embryophyta</taxon>
        <taxon>Tracheophyta</taxon>
        <taxon>Spermatophyta</taxon>
        <taxon>Magnoliopsida</taxon>
        <taxon>Liliopsida</taxon>
        <taxon>Poales</taxon>
        <taxon>Poaceae</taxon>
        <taxon>PACMAD clade</taxon>
        <taxon>Arundinoideae</taxon>
        <taxon>Arundineae</taxon>
        <taxon>Arundo</taxon>
    </lineage>
</organism>
<reference evidence="1" key="2">
    <citation type="journal article" date="2015" name="Data Brief">
        <title>Shoot transcriptome of the giant reed, Arundo donax.</title>
        <authorList>
            <person name="Barrero R.A."/>
            <person name="Guerrero F.D."/>
            <person name="Moolhuijzen P."/>
            <person name="Goolsby J.A."/>
            <person name="Tidwell J."/>
            <person name="Bellgard S.E."/>
            <person name="Bellgard M.I."/>
        </authorList>
    </citation>
    <scope>NUCLEOTIDE SEQUENCE</scope>
    <source>
        <tissue evidence="1">Shoot tissue taken approximately 20 cm above the soil surface</tissue>
    </source>
</reference>
<sequence length="49" mass="6072">MRLRPKAVTQTERVLTVHKQLQLRVRRSAYYMDSHFWRKKSGIRQSNKW</sequence>
<dbReference type="EMBL" id="GBRH01273737">
    <property type="protein sequence ID" value="JAD24158.1"/>
    <property type="molecule type" value="Transcribed_RNA"/>
</dbReference>
<proteinExistence type="predicted"/>
<evidence type="ECO:0000313" key="1">
    <source>
        <dbReference type="EMBL" id="JAD24158.1"/>
    </source>
</evidence>